<dbReference type="STRING" id="1244083.CSUNSWCD_761"/>
<gene>
    <name evidence="2" type="ORF">CSUNSWCD_761</name>
</gene>
<dbReference type="PATRIC" id="fig|1244083.3.peg.2005"/>
<evidence type="ECO:0000313" key="3">
    <source>
        <dbReference type="Proteomes" id="UP000011939"/>
    </source>
</evidence>
<organism evidence="2 3">
    <name type="scientific">Campylobacter showae CSUNSWCD</name>
    <dbReference type="NCBI Taxonomy" id="1244083"/>
    <lineage>
        <taxon>Bacteria</taxon>
        <taxon>Pseudomonadati</taxon>
        <taxon>Campylobacterota</taxon>
        <taxon>Epsilonproteobacteria</taxon>
        <taxon>Campylobacterales</taxon>
        <taxon>Campylobacteraceae</taxon>
        <taxon>Campylobacter</taxon>
    </lineage>
</organism>
<reference evidence="2 3" key="1">
    <citation type="journal article" date="2013" name="Genome Announc.">
        <title>Genome Sequence of Campylobacter showae UNSWCD, Isolated from a Patient with Crohn's Disease.</title>
        <authorList>
            <person name="Tay A.P."/>
            <person name="Kaakoush N.O."/>
            <person name="Deshpande N.P."/>
            <person name="Chen Z."/>
            <person name="Mitchell H."/>
            <person name="Wilkins M.R."/>
        </authorList>
    </citation>
    <scope>NUCLEOTIDE SEQUENCE [LARGE SCALE GENOMIC DNA]</scope>
    <source>
        <strain evidence="2 3">CSUNSWCD</strain>
    </source>
</reference>
<comment type="caution">
    <text evidence="2">The sequence shown here is derived from an EMBL/GenBank/DDBJ whole genome shotgun (WGS) entry which is preliminary data.</text>
</comment>
<dbReference type="EMBL" id="AMZQ01000012">
    <property type="protein sequence ID" value="EKU10435.1"/>
    <property type="molecule type" value="Genomic_DNA"/>
</dbReference>
<protein>
    <submittedName>
        <fullName evidence="2">Uncharacterized protein</fullName>
    </submittedName>
</protein>
<evidence type="ECO:0000256" key="1">
    <source>
        <dbReference type="SAM" id="Phobius"/>
    </source>
</evidence>
<dbReference type="AlphaFoldDB" id="M5IHY0"/>
<feature type="transmembrane region" description="Helical" evidence="1">
    <location>
        <begin position="12"/>
        <end position="31"/>
    </location>
</feature>
<evidence type="ECO:0000313" key="2">
    <source>
        <dbReference type="EMBL" id="EKU10435.1"/>
    </source>
</evidence>
<keyword evidence="1" id="KW-1133">Transmembrane helix</keyword>
<proteinExistence type="predicted"/>
<accession>M5IHY0</accession>
<dbReference type="Proteomes" id="UP000011939">
    <property type="component" value="Unassembled WGS sequence"/>
</dbReference>
<sequence length="42" mass="5092">MSKIRHSPFSLYLLFILFYKIGFQINFAIFLKQKFNTTKTFV</sequence>
<keyword evidence="1" id="KW-0812">Transmembrane</keyword>
<name>M5IHY0_9BACT</name>
<keyword evidence="1" id="KW-0472">Membrane</keyword>